<dbReference type="PRINTS" id="PR00050">
    <property type="entry name" value="COLDSHOCK"/>
</dbReference>
<accession>A0A7H1KNS6</accession>
<dbReference type="AlphaFoldDB" id="A0A7H1KNS6"/>
<gene>
    <name evidence="4" type="ORF">HCAOCCDF_00038</name>
</gene>
<sequence length="66" mass="7503">MMEGTVKWFNIKKGYGFITGDDGEDYFVHYTAIKDQAFVHDNDRVSFDTAQTERGKQAQNVVPLGD</sequence>
<dbReference type="InterPro" id="IPR002059">
    <property type="entry name" value="CSP_DNA-bd"/>
</dbReference>
<dbReference type="InterPro" id="IPR012340">
    <property type="entry name" value="NA-bd_OB-fold"/>
</dbReference>
<dbReference type="PANTHER" id="PTHR11544">
    <property type="entry name" value="COLD SHOCK DOMAIN CONTAINING PROTEINS"/>
    <property type="match status" value="1"/>
</dbReference>
<dbReference type="InterPro" id="IPR050181">
    <property type="entry name" value="Cold_shock_domain"/>
</dbReference>
<evidence type="ECO:0000256" key="1">
    <source>
        <dbReference type="ARBA" id="ARBA00004496"/>
    </source>
</evidence>
<dbReference type="CDD" id="cd04458">
    <property type="entry name" value="CSP_CDS"/>
    <property type="match status" value="1"/>
</dbReference>
<dbReference type="GO" id="GO:0005737">
    <property type="term" value="C:cytoplasm"/>
    <property type="evidence" value="ECO:0007669"/>
    <property type="project" value="UniProtKB-SubCell"/>
</dbReference>
<evidence type="ECO:0000259" key="3">
    <source>
        <dbReference type="PROSITE" id="PS51857"/>
    </source>
</evidence>
<feature type="domain" description="CSD" evidence="3">
    <location>
        <begin position="1"/>
        <end position="63"/>
    </location>
</feature>
<dbReference type="PROSITE" id="PS51857">
    <property type="entry name" value="CSD_2"/>
    <property type="match status" value="1"/>
</dbReference>
<evidence type="ECO:0000256" key="2">
    <source>
        <dbReference type="ARBA" id="ARBA00022490"/>
    </source>
</evidence>
<dbReference type="EMBL" id="MT776526">
    <property type="protein sequence ID" value="QNT35590.1"/>
    <property type="molecule type" value="Genomic_DNA"/>
</dbReference>
<dbReference type="SMART" id="SM00357">
    <property type="entry name" value="CSP"/>
    <property type="match status" value="1"/>
</dbReference>
<dbReference type="Pfam" id="PF00313">
    <property type="entry name" value="CSD"/>
    <property type="match status" value="1"/>
</dbReference>
<dbReference type="Gene3D" id="2.40.50.140">
    <property type="entry name" value="Nucleic acid-binding proteins"/>
    <property type="match status" value="1"/>
</dbReference>
<name>A0A7H1KNS6_9EURY</name>
<dbReference type="PIRSF" id="PIRSF002599">
    <property type="entry name" value="Cold_shock_A"/>
    <property type="match status" value="1"/>
</dbReference>
<protein>
    <recommendedName>
        <fullName evidence="3">CSD domain-containing protein</fullName>
    </recommendedName>
</protein>
<dbReference type="InterPro" id="IPR012156">
    <property type="entry name" value="Cold_shock_CspA"/>
</dbReference>
<comment type="subcellular location">
    <subcellularLocation>
        <location evidence="1">Cytoplasm</location>
    </subcellularLocation>
</comment>
<dbReference type="GO" id="GO:0003676">
    <property type="term" value="F:nucleic acid binding"/>
    <property type="evidence" value="ECO:0007669"/>
    <property type="project" value="InterPro"/>
</dbReference>
<proteinExistence type="predicted"/>
<evidence type="ECO:0000313" key="4">
    <source>
        <dbReference type="EMBL" id="QNT35590.1"/>
    </source>
</evidence>
<keyword evidence="2" id="KW-0963">Cytoplasm</keyword>
<organism evidence="4">
    <name type="scientific">uncultured Methanosarcinales archaeon</name>
    <dbReference type="NCBI Taxonomy" id="183757"/>
    <lineage>
        <taxon>Archaea</taxon>
        <taxon>Methanobacteriati</taxon>
        <taxon>Methanobacteriota</taxon>
        <taxon>Stenosarchaea group</taxon>
        <taxon>Methanomicrobia</taxon>
        <taxon>Methanosarcinales</taxon>
        <taxon>environmental samples</taxon>
    </lineage>
</organism>
<dbReference type="InterPro" id="IPR011129">
    <property type="entry name" value="CSD"/>
</dbReference>
<dbReference type="SUPFAM" id="SSF50249">
    <property type="entry name" value="Nucleic acid-binding proteins"/>
    <property type="match status" value="1"/>
</dbReference>
<reference evidence="4" key="1">
    <citation type="submission" date="2020-07" db="EMBL/GenBank/DDBJ databases">
        <title>Unique genomic features of the anaerobic methanotrophic archaea.</title>
        <authorList>
            <person name="Chadwick G.L."/>
            <person name="Skennerton C.T."/>
            <person name="Laso-Perez R."/>
            <person name="Leu A.O."/>
            <person name="Speth D.R."/>
            <person name="Yu H."/>
            <person name="Morgan-Lang C."/>
            <person name="Hatzenpichler R."/>
            <person name="Goudeau D."/>
            <person name="Malmstrom R."/>
            <person name="Brazelton W.J."/>
            <person name="Woyke T."/>
            <person name="Hallam S.J."/>
            <person name="Tyson G.W."/>
            <person name="Wegener G."/>
            <person name="Boetius A."/>
            <person name="Orphan V."/>
        </authorList>
    </citation>
    <scope>NUCLEOTIDE SEQUENCE</scope>
</reference>